<keyword evidence="3 6" id="KW-0812">Transmembrane</keyword>
<dbReference type="KEGG" id="ffu:CLAFUR5_09743"/>
<dbReference type="SUPFAM" id="SSF103473">
    <property type="entry name" value="MFS general substrate transporter"/>
    <property type="match status" value="1"/>
</dbReference>
<feature type="domain" description="Major facilitator superfamily (MFS) profile" evidence="7">
    <location>
        <begin position="110"/>
        <end position="525"/>
    </location>
</feature>
<keyword evidence="4 6" id="KW-1133">Transmembrane helix</keyword>
<dbReference type="RefSeq" id="XP_047765932.1">
    <property type="nucleotide sequence ID" value="XM_047908891.1"/>
</dbReference>
<evidence type="ECO:0000256" key="5">
    <source>
        <dbReference type="ARBA" id="ARBA00023136"/>
    </source>
</evidence>
<evidence type="ECO:0000313" key="9">
    <source>
        <dbReference type="Proteomes" id="UP000756132"/>
    </source>
</evidence>
<dbReference type="GO" id="GO:0016020">
    <property type="term" value="C:membrane"/>
    <property type="evidence" value="ECO:0007669"/>
    <property type="project" value="UniProtKB-SubCell"/>
</dbReference>
<sequence>ASLTSFSPLRRLRGTLRRSLFIGSFWFPSIPRGATSQEYIDGAAYWRGDTRQSTLSTMSSIEKGDIVHDEVLHDHDLNAVDKQTAMHIGVLSEEEKVVEKQLRKKIDTLIMPLVVLVYLMNYIDRNNYAAARLQGLESDLGMSQSEYQLGLSILFVGYVLMQVPSNLMLNYCGKPSWYIGFFIIVWGLVSLLTSQVSSPGGIIACRFILGIVEAPFFPGVLFYLSKWYTKGELNLRMSIFYSGSLISGAFGSLIAAGILSGLQGNLGLSAWQWLYIIEGAITIAIGFVIVFVLPDFPDTWKLLSPEMKHVANRRMALDAAEADVDGGGGMSQWAGCKAAFSDPKTYILAIAYHGITGAAGFQNFYPSLTETLGYPRVITLLLCAPPYIFITFYSLAHGLMSDKIGNRFWFYLYPVPIVIAGALIFMFTDSFGPRYFSLFLLNFIFTMNGTIYAWIANAIPRPPAKRAAALAFMNSVGNAASIWTPFTYDSNDSHYIEAMGINIGLVGIAAIFGVILRFYLQYQNKQLERFENEDSTLTDKDLKKLEKTAQVEGIDIATARALQKGYRYII</sequence>
<dbReference type="EMBL" id="CP090171">
    <property type="protein sequence ID" value="UJO21566.1"/>
    <property type="molecule type" value="Genomic_DNA"/>
</dbReference>
<dbReference type="OrthoDB" id="2250022at2759"/>
<feature type="transmembrane region" description="Helical" evidence="6">
    <location>
        <begin position="176"/>
        <end position="194"/>
    </location>
</feature>
<feature type="transmembrane region" description="Helical" evidence="6">
    <location>
        <begin position="467"/>
        <end position="486"/>
    </location>
</feature>
<keyword evidence="2" id="KW-0813">Transport</keyword>
<evidence type="ECO:0000256" key="3">
    <source>
        <dbReference type="ARBA" id="ARBA00022692"/>
    </source>
</evidence>
<protein>
    <recommendedName>
        <fullName evidence="7">Major facilitator superfamily (MFS) profile domain-containing protein</fullName>
    </recommendedName>
</protein>
<evidence type="ECO:0000256" key="1">
    <source>
        <dbReference type="ARBA" id="ARBA00004141"/>
    </source>
</evidence>
<evidence type="ECO:0000259" key="7">
    <source>
        <dbReference type="PROSITE" id="PS50850"/>
    </source>
</evidence>
<reference evidence="8" key="1">
    <citation type="submission" date="2021-12" db="EMBL/GenBank/DDBJ databases">
        <authorList>
            <person name="Zaccaron A."/>
            <person name="Stergiopoulos I."/>
        </authorList>
    </citation>
    <scope>NUCLEOTIDE SEQUENCE</scope>
    <source>
        <strain evidence="8">Race5_Kim</strain>
    </source>
</reference>
<proteinExistence type="predicted"/>
<evidence type="ECO:0000256" key="6">
    <source>
        <dbReference type="SAM" id="Phobius"/>
    </source>
</evidence>
<dbReference type="PANTHER" id="PTHR43791">
    <property type="entry name" value="PERMEASE-RELATED"/>
    <property type="match status" value="1"/>
</dbReference>
<reference evidence="8" key="2">
    <citation type="journal article" date="2022" name="Microb. Genom.">
        <title>A chromosome-scale genome assembly of the tomato pathogen Cladosporium fulvum reveals a compartmentalized genome architecture and the presence of a dispensable chromosome.</title>
        <authorList>
            <person name="Zaccaron A.Z."/>
            <person name="Chen L.H."/>
            <person name="Samaras A."/>
            <person name="Stergiopoulos I."/>
        </authorList>
    </citation>
    <scope>NUCLEOTIDE SEQUENCE</scope>
    <source>
        <strain evidence="8">Race5_Kim</strain>
    </source>
</reference>
<dbReference type="Proteomes" id="UP000756132">
    <property type="component" value="Chromosome 9"/>
</dbReference>
<evidence type="ECO:0000256" key="4">
    <source>
        <dbReference type="ARBA" id="ARBA00022989"/>
    </source>
</evidence>
<dbReference type="FunFam" id="1.20.1250.20:FF:000057">
    <property type="entry name" value="MFS general substrate transporter"/>
    <property type="match status" value="1"/>
</dbReference>
<comment type="subcellular location">
    <subcellularLocation>
        <location evidence="1">Membrane</location>
        <topology evidence="1">Multi-pass membrane protein</topology>
    </subcellularLocation>
</comment>
<feature type="non-terminal residue" evidence="8">
    <location>
        <position position="1"/>
    </location>
</feature>
<dbReference type="AlphaFoldDB" id="A0A9Q8UT72"/>
<dbReference type="InterPro" id="IPR036259">
    <property type="entry name" value="MFS_trans_sf"/>
</dbReference>
<dbReference type="InterPro" id="IPR020846">
    <property type="entry name" value="MFS_dom"/>
</dbReference>
<organism evidence="8 9">
    <name type="scientific">Passalora fulva</name>
    <name type="common">Tomato leaf mold</name>
    <name type="synonym">Cladosporium fulvum</name>
    <dbReference type="NCBI Taxonomy" id="5499"/>
    <lineage>
        <taxon>Eukaryota</taxon>
        <taxon>Fungi</taxon>
        <taxon>Dikarya</taxon>
        <taxon>Ascomycota</taxon>
        <taxon>Pezizomycotina</taxon>
        <taxon>Dothideomycetes</taxon>
        <taxon>Dothideomycetidae</taxon>
        <taxon>Mycosphaerellales</taxon>
        <taxon>Mycosphaerellaceae</taxon>
        <taxon>Fulvia</taxon>
    </lineage>
</organism>
<feature type="transmembrane region" description="Helical" evidence="6">
    <location>
        <begin position="237"/>
        <end position="259"/>
    </location>
</feature>
<feature type="transmembrane region" description="Helical" evidence="6">
    <location>
        <begin position="200"/>
        <end position="225"/>
    </location>
</feature>
<feature type="transmembrane region" description="Helical" evidence="6">
    <location>
        <begin position="377"/>
        <end position="396"/>
    </location>
</feature>
<accession>A0A9Q8UT72</accession>
<dbReference type="Pfam" id="PF07690">
    <property type="entry name" value="MFS_1"/>
    <property type="match status" value="1"/>
</dbReference>
<dbReference type="GeneID" id="71989621"/>
<feature type="transmembrane region" description="Helical" evidence="6">
    <location>
        <begin position="346"/>
        <end position="365"/>
    </location>
</feature>
<feature type="transmembrane region" description="Helical" evidence="6">
    <location>
        <begin position="271"/>
        <end position="293"/>
    </location>
</feature>
<feature type="transmembrane region" description="Helical" evidence="6">
    <location>
        <begin position="106"/>
        <end position="123"/>
    </location>
</feature>
<feature type="transmembrane region" description="Helical" evidence="6">
    <location>
        <begin position="147"/>
        <end position="169"/>
    </location>
</feature>
<keyword evidence="9" id="KW-1185">Reference proteome</keyword>
<gene>
    <name evidence="8" type="ORF">CLAFUR5_09743</name>
</gene>
<dbReference type="PROSITE" id="PS50850">
    <property type="entry name" value="MFS"/>
    <property type="match status" value="1"/>
</dbReference>
<dbReference type="GO" id="GO:0022857">
    <property type="term" value="F:transmembrane transporter activity"/>
    <property type="evidence" value="ECO:0007669"/>
    <property type="project" value="InterPro"/>
</dbReference>
<keyword evidence="5 6" id="KW-0472">Membrane</keyword>
<feature type="transmembrane region" description="Helical" evidence="6">
    <location>
        <begin position="408"/>
        <end position="428"/>
    </location>
</feature>
<name>A0A9Q8UT72_PASFU</name>
<dbReference type="Gene3D" id="1.20.1250.20">
    <property type="entry name" value="MFS general substrate transporter like domains"/>
    <property type="match status" value="2"/>
</dbReference>
<feature type="transmembrane region" description="Helical" evidence="6">
    <location>
        <begin position="434"/>
        <end position="455"/>
    </location>
</feature>
<dbReference type="InterPro" id="IPR011701">
    <property type="entry name" value="MFS"/>
</dbReference>
<evidence type="ECO:0000256" key="2">
    <source>
        <dbReference type="ARBA" id="ARBA00022448"/>
    </source>
</evidence>
<feature type="transmembrane region" description="Helical" evidence="6">
    <location>
        <begin position="498"/>
        <end position="520"/>
    </location>
</feature>
<evidence type="ECO:0000313" key="8">
    <source>
        <dbReference type="EMBL" id="UJO21566.1"/>
    </source>
</evidence>
<dbReference type="FunFam" id="1.20.1250.20:FF:000013">
    <property type="entry name" value="MFS general substrate transporter"/>
    <property type="match status" value="1"/>
</dbReference>
<dbReference type="PANTHER" id="PTHR43791:SF78">
    <property type="entry name" value="TRANSPORTER, PUTATIVE (AFU_ORTHOLOGUE AFUA_3G01370)-RELATED"/>
    <property type="match status" value="1"/>
</dbReference>